<dbReference type="AlphaFoldDB" id="A0A8H4IQT5"/>
<dbReference type="InterPro" id="IPR019954">
    <property type="entry name" value="Ubiquitin_CS"/>
</dbReference>
<keyword evidence="4" id="KW-1185">Reference proteome</keyword>
<proteinExistence type="predicted"/>
<dbReference type="InterPro" id="IPR029071">
    <property type="entry name" value="Ubiquitin-like_domsf"/>
</dbReference>
<dbReference type="Proteomes" id="UP000572817">
    <property type="component" value="Unassembled WGS sequence"/>
</dbReference>
<dbReference type="InterPro" id="IPR050158">
    <property type="entry name" value="Ubiquitin_ubiquitin-like"/>
</dbReference>
<dbReference type="Pfam" id="PF00240">
    <property type="entry name" value="ubiquitin"/>
    <property type="match status" value="1"/>
</dbReference>
<accession>A0A8H4IQT5</accession>
<dbReference type="EMBL" id="WWBZ02000040">
    <property type="protein sequence ID" value="KAF4305781.1"/>
    <property type="molecule type" value="Genomic_DNA"/>
</dbReference>
<evidence type="ECO:0000313" key="4">
    <source>
        <dbReference type="Proteomes" id="UP000572817"/>
    </source>
</evidence>
<dbReference type="SUPFAM" id="SSF54236">
    <property type="entry name" value="Ubiquitin-like"/>
    <property type="match status" value="1"/>
</dbReference>
<protein>
    <submittedName>
        <fullName evidence="3">Integral membrane protein</fullName>
    </submittedName>
</protein>
<dbReference type="PROSITE" id="PS50053">
    <property type="entry name" value="UBIQUITIN_2"/>
    <property type="match status" value="1"/>
</dbReference>
<evidence type="ECO:0000259" key="2">
    <source>
        <dbReference type="PROSITE" id="PS50053"/>
    </source>
</evidence>
<dbReference type="CDD" id="cd17039">
    <property type="entry name" value="Ubl_ubiquitin_like"/>
    <property type="match status" value="1"/>
</dbReference>
<dbReference type="FunFam" id="3.10.20.90:FF:000205">
    <property type="entry name" value="2'-5'-oligoadenylate synthase-like protein 2"/>
    <property type="match status" value="1"/>
</dbReference>
<reference evidence="3" key="1">
    <citation type="submission" date="2020-04" db="EMBL/GenBank/DDBJ databases">
        <title>Genome Assembly and Annotation of Botryosphaeria dothidea sdau 11-99, a Latent Pathogen of Apple Fruit Ring Rot in China.</title>
        <authorList>
            <person name="Yu C."/>
            <person name="Diao Y."/>
            <person name="Lu Q."/>
            <person name="Zhao J."/>
            <person name="Cui S."/>
            <person name="Peng C."/>
            <person name="He B."/>
            <person name="Liu H."/>
        </authorList>
    </citation>
    <scope>NUCLEOTIDE SEQUENCE [LARGE SCALE GENOMIC DNA]</scope>
    <source>
        <strain evidence="3">Sdau11-99</strain>
    </source>
</reference>
<dbReference type="InterPro" id="IPR000626">
    <property type="entry name" value="Ubiquitin-like_dom"/>
</dbReference>
<dbReference type="OrthoDB" id="428577at2759"/>
<dbReference type="PANTHER" id="PTHR10666">
    <property type="entry name" value="UBIQUITIN"/>
    <property type="match status" value="1"/>
</dbReference>
<name>A0A8H4IQT5_9PEZI</name>
<evidence type="ECO:0000313" key="3">
    <source>
        <dbReference type="EMBL" id="KAF4305781.1"/>
    </source>
</evidence>
<dbReference type="PRINTS" id="PR00348">
    <property type="entry name" value="UBIQUITIN"/>
</dbReference>
<dbReference type="InterPro" id="IPR019956">
    <property type="entry name" value="Ubiquitin_dom"/>
</dbReference>
<gene>
    <name evidence="3" type="ORF">GTA08_BOTSDO06589</name>
</gene>
<dbReference type="PROSITE" id="PS00299">
    <property type="entry name" value="UBIQUITIN_1"/>
    <property type="match status" value="1"/>
</dbReference>
<evidence type="ECO:0000256" key="1">
    <source>
        <dbReference type="SAM" id="MobiDB-lite"/>
    </source>
</evidence>
<dbReference type="Gene3D" id="3.10.20.90">
    <property type="entry name" value="Phosphatidylinositol 3-kinase Catalytic Subunit, Chain A, domain 1"/>
    <property type="match status" value="1"/>
</dbReference>
<organism evidence="3 4">
    <name type="scientific">Botryosphaeria dothidea</name>
    <dbReference type="NCBI Taxonomy" id="55169"/>
    <lineage>
        <taxon>Eukaryota</taxon>
        <taxon>Fungi</taxon>
        <taxon>Dikarya</taxon>
        <taxon>Ascomycota</taxon>
        <taxon>Pezizomycotina</taxon>
        <taxon>Dothideomycetes</taxon>
        <taxon>Dothideomycetes incertae sedis</taxon>
        <taxon>Botryosphaeriales</taxon>
        <taxon>Botryosphaeriaceae</taxon>
        <taxon>Botryosphaeria</taxon>
    </lineage>
</organism>
<sequence>MARGVKHLASPEETQPTPPPRPPLRHRLAFGQRFNDTIEFTGPRGTLEVQLMRTLRVSDNDGISNLPPSFGTFALHAVRDYPEAFPSKVGYFAPMYQREAMWINFKSSKPFAIKVIVGGINAISGEPEQKDEESRLRRLHKFKNGKCIQDYVVSPEQPWLDGIADEDGTVRQFVAMPLGSGYSVEAQVTGNDTKGGMQIEVTPVYVPPPPSLNGDRTNRSANITVKTLTGKIMPFDLPLSSTICEIKEHIEDQEGIPPDQQRLVYAGKTLEDERVLDDYGIDNASTLFLVLRLRGGGGGPLSPEELAQNEKMGLAAGGRIKQSIVRDKSKADTWDGSRTTTAQIHIVNSEASKRITGETPPVTPITARTYKKAGLPYFDIYNEKLSGIKGDFETVKSVNQLDKEKLQTDKIKEAIQEVEKSEKYPVVELNSHGERVPFRHVQQLEQEMREKLRISDF</sequence>
<feature type="domain" description="Ubiquitin-like" evidence="2">
    <location>
        <begin position="221"/>
        <end position="296"/>
    </location>
</feature>
<feature type="region of interest" description="Disordered" evidence="1">
    <location>
        <begin position="1"/>
        <end position="24"/>
    </location>
</feature>
<comment type="caution">
    <text evidence="3">The sequence shown here is derived from an EMBL/GenBank/DDBJ whole genome shotgun (WGS) entry which is preliminary data.</text>
</comment>
<dbReference type="SMART" id="SM00213">
    <property type="entry name" value="UBQ"/>
    <property type="match status" value="1"/>
</dbReference>